<feature type="chain" id="PRO_5043663222" description="Secreted protein" evidence="1">
    <location>
        <begin position="24"/>
        <end position="106"/>
    </location>
</feature>
<keyword evidence="1" id="KW-0732">Signal</keyword>
<name>A0AAV4HE86_9GAST</name>
<accession>A0AAV4HE86</accession>
<comment type="caution">
    <text evidence="2">The sequence shown here is derived from an EMBL/GenBank/DDBJ whole genome shotgun (WGS) entry which is preliminary data.</text>
</comment>
<dbReference type="EMBL" id="BMAT01005528">
    <property type="protein sequence ID" value="GFR94895.1"/>
    <property type="molecule type" value="Genomic_DNA"/>
</dbReference>
<reference evidence="2 3" key="1">
    <citation type="journal article" date="2021" name="Elife">
        <title>Chloroplast acquisition without the gene transfer in kleptoplastic sea slugs, Plakobranchus ocellatus.</title>
        <authorList>
            <person name="Maeda T."/>
            <person name="Takahashi S."/>
            <person name="Yoshida T."/>
            <person name="Shimamura S."/>
            <person name="Takaki Y."/>
            <person name="Nagai Y."/>
            <person name="Toyoda A."/>
            <person name="Suzuki Y."/>
            <person name="Arimoto A."/>
            <person name="Ishii H."/>
            <person name="Satoh N."/>
            <person name="Nishiyama T."/>
            <person name="Hasebe M."/>
            <person name="Maruyama T."/>
            <person name="Minagawa J."/>
            <person name="Obokata J."/>
            <person name="Shigenobu S."/>
        </authorList>
    </citation>
    <scope>NUCLEOTIDE SEQUENCE [LARGE SCALE GENOMIC DNA]</scope>
</reference>
<evidence type="ECO:0000313" key="2">
    <source>
        <dbReference type="EMBL" id="GFR94895.1"/>
    </source>
</evidence>
<dbReference type="Proteomes" id="UP000762676">
    <property type="component" value="Unassembled WGS sequence"/>
</dbReference>
<feature type="signal peptide" evidence="1">
    <location>
        <begin position="1"/>
        <end position="23"/>
    </location>
</feature>
<evidence type="ECO:0000256" key="1">
    <source>
        <dbReference type="SAM" id="SignalP"/>
    </source>
</evidence>
<evidence type="ECO:0008006" key="4">
    <source>
        <dbReference type="Google" id="ProtNLM"/>
    </source>
</evidence>
<evidence type="ECO:0000313" key="3">
    <source>
        <dbReference type="Proteomes" id="UP000762676"/>
    </source>
</evidence>
<organism evidence="2 3">
    <name type="scientific">Elysia marginata</name>
    <dbReference type="NCBI Taxonomy" id="1093978"/>
    <lineage>
        <taxon>Eukaryota</taxon>
        <taxon>Metazoa</taxon>
        <taxon>Spiralia</taxon>
        <taxon>Lophotrochozoa</taxon>
        <taxon>Mollusca</taxon>
        <taxon>Gastropoda</taxon>
        <taxon>Heterobranchia</taxon>
        <taxon>Euthyneura</taxon>
        <taxon>Panpulmonata</taxon>
        <taxon>Sacoglossa</taxon>
        <taxon>Placobranchoidea</taxon>
        <taxon>Plakobranchidae</taxon>
        <taxon>Elysia</taxon>
    </lineage>
</organism>
<protein>
    <recommendedName>
        <fullName evidence="4">Secreted protein</fullName>
    </recommendedName>
</protein>
<proteinExistence type="predicted"/>
<sequence>MLMPCLPLLKILIFKHLFTELSTIHTSYCDGTNQPTMITRQCPSICTLLIVLASHHSDAADVTTRHFLVMPGHRVTDRGTEIARLAEPGELFTKLSKRRPEGGRLV</sequence>
<gene>
    <name evidence="2" type="ORF">ElyMa_002678700</name>
</gene>
<dbReference type="AlphaFoldDB" id="A0AAV4HE86"/>
<keyword evidence="3" id="KW-1185">Reference proteome</keyword>